<feature type="region of interest" description="Disordered" evidence="1">
    <location>
        <begin position="1"/>
        <end position="23"/>
    </location>
</feature>
<feature type="compositionally biased region" description="Basic and acidic residues" evidence="1">
    <location>
        <begin position="36"/>
        <end position="48"/>
    </location>
</feature>
<evidence type="ECO:0000313" key="2">
    <source>
        <dbReference type="EMBL" id="GKV15936.1"/>
    </source>
</evidence>
<sequence length="167" mass="18319">MASETMKSSSTLEGDKQRQLDREIKGMVSAITQRISEIHKPGSSRHEEDGDSGGANVIMLAGTNHGATMRSEMDEKSGVPQGKLSVGEPDALNTYVNSNFQAVNNSIMLDSRYKTHDPGVRMEVSDGSEFSHQGPKEKKKGKKKKEKESSESDQRTGEKEKETDDSD</sequence>
<accession>A0AAV5JT99</accession>
<proteinExistence type="predicted"/>
<feature type="compositionally biased region" description="Basic and acidic residues" evidence="1">
    <location>
        <begin position="13"/>
        <end position="23"/>
    </location>
</feature>
<feature type="region of interest" description="Disordered" evidence="1">
    <location>
        <begin position="35"/>
        <end position="58"/>
    </location>
</feature>
<organism evidence="2 3">
    <name type="scientific">Rubroshorea leprosula</name>
    <dbReference type="NCBI Taxonomy" id="152421"/>
    <lineage>
        <taxon>Eukaryota</taxon>
        <taxon>Viridiplantae</taxon>
        <taxon>Streptophyta</taxon>
        <taxon>Embryophyta</taxon>
        <taxon>Tracheophyta</taxon>
        <taxon>Spermatophyta</taxon>
        <taxon>Magnoliopsida</taxon>
        <taxon>eudicotyledons</taxon>
        <taxon>Gunneridae</taxon>
        <taxon>Pentapetalae</taxon>
        <taxon>rosids</taxon>
        <taxon>malvids</taxon>
        <taxon>Malvales</taxon>
        <taxon>Dipterocarpaceae</taxon>
        <taxon>Rubroshorea</taxon>
    </lineage>
</organism>
<evidence type="ECO:0000256" key="1">
    <source>
        <dbReference type="SAM" id="MobiDB-lite"/>
    </source>
</evidence>
<evidence type="ECO:0000313" key="3">
    <source>
        <dbReference type="Proteomes" id="UP001054252"/>
    </source>
</evidence>
<keyword evidence="3" id="KW-1185">Reference proteome</keyword>
<dbReference type="AlphaFoldDB" id="A0AAV5JT99"/>
<protein>
    <submittedName>
        <fullName evidence="2">Uncharacterized protein</fullName>
    </submittedName>
</protein>
<feature type="compositionally biased region" description="Basic and acidic residues" evidence="1">
    <location>
        <begin position="146"/>
        <end position="167"/>
    </location>
</feature>
<reference evidence="2 3" key="1">
    <citation type="journal article" date="2021" name="Commun. Biol.">
        <title>The genome of Shorea leprosula (Dipterocarpaceae) highlights the ecological relevance of drought in aseasonal tropical rainforests.</title>
        <authorList>
            <person name="Ng K.K.S."/>
            <person name="Kobayashi M.J."/>
            <person name="Fawcett J.A."/>
            <person name="Hatakeyama M."/>
            <person name="Paape T."/>
            <person name="Ng C.H."/>
            <person name="Ang C.C."/>
            <person name="Tnah L.H."/>
            <person name="Lee C.T."/>
            <person name="Nishiyama T."/>
            <person name="Sese J."/>
            <person name="O'Brien M.J."/>
            <person name="Copetti D."/>
            <person name="Mohd Noor M.I."/>
            <person name="Ong R.C."/>
            <person name="Putra M."/>
            <person name="Sireger I.Z."/>
            <person name="Indrioko S."/>
            <person name="Kosugi Y."/>
            <person name="Izuno A."/>
            <person name="Isagi Y."/>
            <person name="Lee S.L."/>
            <person name="Shimizu K.K."/>
        </authorList>
    </citation>
    <scope>NUCLEOTIDE SEQUENCE [LARGE SCALE GENOMIC DNA]</scope>
    <source>
        <strain evidence="2">214</strain>
    </source>
</reference>
<feature type="compositionally biased region" description="Polar residues" evidence="1">
    <location>
        <begin position="1"/>
        <end position="12"/>
    </location>
</feature>
<name>A0AAV5JT99_9ROSI</name>
<dbReference type="PANTHER" id="PTHR33472">
    <property type="entry name" value="OS01G0106600 PROTEIN"/>
    <property type="match status" value="1"/>
</dbReference>
<dbReference type="Proteomes" id="UP001054252">
    <property type="component" value="Unassembled WGS sequence"/>
</dbReference>
<dbReference type="PANTHER" id="PTHR33472:SF28">
    <property type="entry name" value="BROMO AND FHA DOMAIN-CONTAINING PROTEIN DDB_G0267958"/>
    <property type="match status" value="1"/>
</dbReference>
<gene>
    <name evidence="2" type="ORF">SLEP1_g26661</name>
</gene>
<dbReference type="EMBL" id="BPVZ01000044">
    <property type="protein sequence ID" value="GKV15936.1"/>
    <property type="molecule type" value="Genomic_DNA"/>
</dbReference>
<comment type="caution">
    <text evidence="2">The sequence shown here is derived from an EMBL/GenBank/DDBJ whole genome shotgun (WGS) entry which is preliminary data.</text>
</comment>
<feature type="region of interest" description="Disordered" evidence="1">
    <location>
        <begin position="117"/>
        <end position="167"/>
    </location>
</feature>